<dbReference type="Proteomes" id="UP000288805">
    <property type="component" value="Unassembled WGS sequence"/>
</dbReference>
<dbReference type="GO" id="GO:0048544">
    <property type="term" value="P:recognition of pollen"/>
    <property type="evidence" value="ECO:0007669"/>
    <property type="project" value="InterPro"/>
</dbReference>
<dbReference type="FunFam" id="2.90.10.30:FF:000005">
    <property type="entry name" value="G-type lectin S-receptor-like serine/threonine-protein kinase LECRK1"/>
    <property type="match status" value="1"/>
</dbReference>
<dbReference type="InterPro" id="IPR011009">
    <property type="entry name" value="Kinase-like_dom_sf"/>
</dbReference>
<dbReference type="Gene3D" id="3.30.200.20">
    <property type="entry name" value="Phosphorylase Kinase, domain 1"/>
    <property type="match status" value="1"/>
</dbReference>
<dbReference type="PROSITE" id="PS50927">
    <property type="entry name" value="BULB_LECTIN"/>
    <property type="match status" value="1"/>
</dbReference>
<dbReference type="FunFam" id="3.30.200.20:FF:000059">
    <property type="entry name" value="S-receptor-like serine/threonine-protein kinase"/>
    <property type="match status" value="1"/>
</dbReference>
<dbReference type="PANTHER" id="PTHR47976:SF106">
    <property type="entry name" value="RECEPTOR-LIKE SERINE_THREONINE-PROTEIN KINASE"/>
    <property type="match status" value="1"/>
</dbReference>
<evidence type="ECO:0000313" key="25">
    <source>
        <dbReference type="Proteomes" id="UP000288805"/>
    </source>
</evidence>
<keyword evidence="4 18" id="KW-0808">Transferase</keyword>
<dbReference type="GO" id="GO:0030246">
    <property type="term" value="F:carbohydrate binding"/>
    <property type="evidence" value="ECO:0007669"/>
    <property type="project" value="UniProtKB-KW"/>
</dbReference>
<evidence type="ECO:0000256" key="6">
    <source>
        <dbReference type="ARBA" id="ARBA00022729"/>
    </source>
</evidence>
<dbReference type="PANTHER" id="PTHR47976">
    <property type="entry name" value="G-TYPE LECTIN S-RECEPTOR-LIKE SERINE/THREONINE-PROTEIN KINASE SD2-5"/>
    <property type="match status" value="1"/>
</dbReference>
<evidence type="ECO:0000256" key="1">
    <source>
        <dbReference type="ARBA" id="ARBA00004479"/>
    </source>
</evidence>
<feature type="transmembrane region" description="Helical" evidence="20">
    <location>
        <begin position="436"/>
        <end position="458"/>
    </location>
</feature>
<keyword evidence="5 20" id="KW-0812">Transmembrane</keyword>
<keyword evidence="11 20" id="KW-1133">Transmembrane helix</keyword>
<feature type="domain" description="Bulb-type lectin" evidence="23">
    <location>
        <begin position="27"/>
        <end position="145"/>
    </location>
</feature>
<feature type="binding site" evidence="19">
    <location>
        <position position="525"/>
    </location>
    <ligand>
        <name>ATP</name>
        <dbReference type="ChEBI" id="CHEBI:30616"/>
    </ligand>
</feature>
<reference evidence="24 25" key="1">
    <citation type="journal article" date="2018" name="PLoS Genet.">
        <title>Population sequencing reveals clonal diversity and ancestral inbreeding in the grapevine cultivar Chardonnay.</title>
        <authorList>
            <person name="Roach M.J."/>
            <person name="Johnson D.L."/>
            <person name="Bohlmann J."/>
            <person name="van Vuuren H.J."/>
            <person name="Jones S.J."/>
            <person name="Pretorius I.S."/>
            <person name="Schmidt S.A."/>
            <person name="Borneman A.R."/>
        </authorList>
    </citation>
    <scope>NUCLEOTIDE SEQUENCE [LARGE SCALE GENOMIC DNA]</scope>
    <source>
        <strain evidence="25">cv. Chardonnay</strain>
        <tissue evidence="24">Leaf</tissue>
    </source>
</reference>
<evidence type="ECO:0000256" key="18">
    <source>
        <dbReference type="PIRNR" id="PIRNR000641"/>
    </source>
</evidence>
<organism evidence="24 25">
    <name type="scientific">Vitis vinifera</name>
    <name type="common">Grape</name>
    <dbReference type="NCBI Taxonomy" id="29760"/>
    <lineage>
        <taxon>Eukaryota</taxon>
        <taxon>Viridiplantae</taxon>
        <taxon>Streptophyta</taxon>
        <taxon>Embryophyta</taxon>
        <taxon>Tracheophyta</taxon>
        <taxon>Spermatophyta</taxon>
        <taxon>Magnoliopsida</taxon>
        <taxon>eudicotyledons</taxon>
        <taxon>Gunneridae</taxon>
        <taxon>Pentapetalae</taxon>
        <taxon>rosids</taxon>
        <taxon>Vitales</taxon>
        <taxon>Vitaceae</taxon>
        <taxon>Viteae</taxon>
        <taxon>Vitis</taxon>
    </lineage>
</organism>
<dbReference type="GO" id="GO:0106310">
    <property type="term" value="F:protein serine kinase activity"/>
    <property type="evidence" value="ECO:0007669"/>
    <property type="project" value="RHEA"/>
</dbReference>
<protein>
    <recommendedName>
        <fullName evidence="18">Receptor-like serine/threonine-protein kinase</fullName>
        <ecNumber evidence="18">2.7.11.1</ecNumber>
    </recommendedName>
</protein>
<dbReference type="Pfam" id="PF00069">
    <property type="entry name" value="Pkinase"/>
    <property type="match status" value="1"/>
</dbReference>
<dbReference type="Pfam" id="PF00954">
    <property type="entry name" value="S_locus_glycop"/>
    <property type="match status" value="1"/>
</dbReference>
<evidence type="ECO:0000256" key="11">
    <source>
        <dbReference type="ARBA" id="ARBA00022989"/>
    </source>
</evidence>
<dbReference type="InterPro" id="IPR001480">
    <property type="entry name" value="Bulb-type_lectin_dom"/>
</dbReference>
<dbReference type="SUPFAM" id="SSF56112">
    <property type="entry name" value="Protein kinase-like (PK-like)"/>
    <property type="match status" value="1"/>
</dbReference>
<dbReference type="SUPFAM" id="SSF51110">
    <property type="entry name" value="alpha-D-mannose-specific plant lectins"/>
    <property type="match status" value="1"/>
</dbReference>
<evidence type="ECO:0000259" key="22">
    <source>
        <dbReference type="PROSITE" id="PS50011"/>
    </source>
</evidence>
<feature type="transmembrane region" description="Helical" evidence="20">
    <location>
        <begin position="49"/>
        <end position="67"/>
    </location>
</feature>
<dbReference type="PROSITE" id="PS00108">
    <property type="entry name" value="PROTEIN_KINASE_ST"/>
    <property type="match status" value="1"/>
</dbReference>
<dbReference type="GO" id="GO:0016020">
    <property type="term" value="C:membrane"/>
    <property type="evidence" value="ECO:0007669"/>
    <property type="project" value="UniProtKB-SubCell"/>
</dbReference>
<dbReference type="SMART" id="SM00108">
    <property type="entry name" value="B_lectin"/>
    <property type="match status" value="1"/>
</dbReference>
<keyword evidence="2 18" id="KW-0723">Serine/threonine-protein kinase</keyword>
<evidence type="ECO:0000256" key="7">
    <source>
        <dbReference type="ARBA" id="ARBA00022734"/>
    </source>
</evidence>
<comment type="catalytic activity">
    <reaction evidence="16 18">
        <text>L-threonyl-[protein] + ATP = O-phospho-L-threonyl-[protein] + ADP + H(+)</text>
        <dbReference type="Rhea" id="RHEA:46608"/>
        <dbReference type="Rhea" id="RHEA-COMP:11060"/>
        <dbReference type="Rhea" id="RHEA-COMP:11605"/>
        <dbReference type="ChEBI" id="CHEBI:15378"/>
        <dbReference type="ChEBI" id="CHEBI:30013"/>
        <dbReference type="ChEBI" id="CHEBI:30616"/>
        <dbReference type="ChEBI" id="CHEBI:61977"/>
        <dbReference type="ChEBI" id="CHEBI:456216"/>
        <dbReference type="EC" id="2.7.11.1"/>
    </reaction>
</comment>
<dbReference type="Gene3D" id="2.90.10.30">
    <property type="match status" value="1"/>
</dbReference>
<comment type="subcellular location">
    <subcellularLocation>
        <location evidence="1">Membrane</location>
        <topology evidence="1">Single-pass type I membrane protein</topology>
    </subcellularLocation>
</comment>
<comment type="caution">
    <text evidence="24">The sequence shown here is derived from an EMBL/GenBank/DDBJ whole genome shotgun (WGS) entry which is preliminary data.</text>
</comment>
<keyword evidence="3" id="KW-0245">EGF-like domain</keyword>
<dbReference type="PROSITE" id="PS00107">
    <property type="entry name" value="PROTEIN_KINASE_ATP"/>
    <property type="match status" value="1"/>
</dbReference>
<evidence type="ECO:0000256" key="15">
    <source>
        <dbReference type="ARBA" id="ARBA00023180"/>
    </source>
</evidence>
<gene>
    <name evidence="24" type="primary">LECRK2_8</name>
    <name evidence="24" type="ORF">CK203_001279</name>
</gene>
<dbReference type="InterPro" id="IPR000719">
    <property type="entry name" value="Prot_kinase_dom"/>
</dbReference>
<evidence type="ECO:0000256" key="9">
    <source>
        <dbReference type="ARBA" id="ARBA00022777"/>
    </source>
</evidence>
<keyword evidence="14 24" id="KW-0675">Receptor</keyword>
<keyword evidence="8 18" id="KW-0547">Nucleotide-binding</keyword>
<keyword evidence="15" id="KW-0325">Glycoprotein</keyword>
<evidence type="ECO:0000256" key="17">
    <source>
        <dbReference type="ARBA" id="ARBA00048679"/>
    </source>
</evidence>
<evidence type="ECO:0000256" key="16">
    <source>
        <dbReference type="ARBA" id="ARBA00047899"/>
    </source>
</evidence>
<accession>A0A438KLE8</accession>
<evidence type="ECO:0000256" key="12">
    <source>
        <dbReference type="ARBA" id="ARBA00023136"/>
    </source>
</evidence>
<dbReference type="InterPro" id="IPR008271">
    <property type="entry name" value="Ser/Thr_kinase_AS"/>
</dbReference>
<evidence type="ECO:0000259" key="23">
    <source>
        <dbReference type="PROSITE" id="PS50927"/>
    </source>
</evidence>
<feature type="signal peptide" evidence="21">
    <location>
        <begin position="1"/>
        <end position="22"/>
    </location>
</feature>
<dbReference type="PROSITE" id="PS50011">
    <property type="entry name" value="PROTEIN_KINASE_DOM"/>
    <property type="match status" value="1"/>
</dbReference>
<dbReference type="Gene3D" id="1.10.510.10">
    <property type="entry name" value="Transferase(Phosphotransferase) domain 1"/>
    <property type="match status" value="1"/>
</dbReference>
<sequence>MAATILLLLSLLLVYFLSGSHAQLQGNISLGSSFDTETNSSWLSPSGDFAFGFYPLPGGLFLLGIWFDKITEKTVVWSANRDDPAPAGSSVNLTLTGSLVLTFPNGTVIQIHDGATNPANSASFQNNGNLVLRNSSSVVWQSFDNPTDTLLPGQTVPSDRRLYSNANGTVDYSTGKFMLEVGTDGNVVLATFRWADSGYWWTNTIQPNVSLVFNESTALMYVTNLTSIIYRLTTNVSTPVDRYYHRATVEDTGNFQQYIYPKVNGSGWTSVWKAVTQPCSVNGICGVYGYCTSADNQNVTCSCLPGYSLMDPNVPSKGCYPNVPPQQCSKSASDVTNYTIEVIGDADIVNNEFAEMTRLYNYDLEKCRQSCMDDCYCMAATLTADNVCRKKRIPFMNARQSSPSTNGIQTIIKVPVVEPGKTDGQIEGKKEPRSQMILKVCLSISSILAFLFAAVAIYNHPIARRSRARKVLANPAEINLKIFTYRELHEATDGFKNKIGSGSFGTVYSGVLNFEDKEIEIAVKKLKKVMEQGDKEFLTEVMVIGQTHHKNLVKLLGFCDEQSHRLLVYELMTNGTLSGFLFAEGEKPCWDHRAQIVLAVARGLSYLHDECETQIIHCDIKPQNVLLDSQFNPKIADFGLAKLLMKDQTRTSTNVRGTMGYMAPEWLKNVPVTAKVDVYSFGVLLLEIICCRRHIELNRVEEESEEDDLILVDWVLTCVIRGKPEAVVKHDPEVSDDFKRFERMAMVGLWCVHPDPILRPTMKKVIQMLEGTVEVAVPPLAHAPTF</sequence>
<dbReference type="Pfam" id="PF01453">
    <property type="entry name" value="B_lectin"/>
    <property type="match status" value="1"/>
</dbReference>
<dbReference type="EMBL" id="QGNW01000004">
    <property type="protein sequence ID" value="RVX22026.1"/>
    <property type="molecule type" value="Genomic_DNA"/>
</dbReference>
<dbReference type="SMART" id="SM00220">
    <property type="entry name" value="S_TKc"/>
    <property type="match status" value="1"/>
</dbReference>
<feature type="chain" id="PRO_5019531890" description="Receptor-like serine/threonine-protein kinase" evidence="21">
    <location>
        <begin position="23"/>
        <end position="786"/>
    </location>
</feature>
<evidence type="ECO:0000256" key="13">
    <source>
        <dbReference type="ARBA" id="ARBA00023157"/>
    </source>
</evidence>
<evidence type="ECO:0000256" key="14">
    <source>
        <dbReference type="ARBA" id="ARBA00023170"/>
    </source>
</evidence>
<name>A0A438KLE8_VITVI</name>
<proteinExistence type="inferred from homology"/>
<keyword evidence="12 20" id="KW-0472">Membrane</keyword>
<dbReference type="InterPro" id="IPR036426">
    <property type="entry name" value="Bulb-type_lectin_dom_sf"/>
</dbReference>
<dbReference type="InterPro" id="IPR017441">
    <property type="entry name" value="Protein_kinase_ATP_BS"/>
</dbReference>
<dbReference type="InterPro" id="IPR051343">
    <property type="entry name" value="G-type_lectin_kinases/EP1-like"/>
</dbReference>
<comment type="catalytic activity">
    <reaction evidence="17 18">
        <text>L-seryl-[protein] + ATP = O-phospho-L-seryl-[protein] + ADP + H(+)</text>
        <dbReference type="Rhea" id="RHEA:17989"/>
        <dbReference type="Rhea" id="RHEA-COMP:9863"/>
        <dbReference type="Rhea" id="RHEA-COMP:11604"/>
        <dbReference type="ChEBI" id="CHEBI:15378"/>
        <dbReference type="ChEBI" id="CHEBI:29999"/>
        <dbReference type="ChEBI" id="CHEBI:30616"/>
        <dbReference type="ChEBI" id="CHEBI:83421"/>
        <dbReference type="ChEBI" id="CHEBI:456216"/>
        <dbReference type="EC" id="2.7.11.1"/>
    </reaction>
</comment>
<evidence type="ECO:0000256" key="3">
    <source>
        <dbReference type="ARBA" id="ARBA00022536"/>
    </source>
</evidence>
<keyword evidence="13" id="KW-1015">Disulfide bond</keyword>
<dbReference type="InterPro" id="IPR024171">
    <property type="entry name" value="SRK-like_kinase"/>
</dbReference>
<keyword evidence="6 21" id="KW-0732">Signal</keyword>
<dbReference type="FunFam" id="2.90.10.10:FF:000006">
    <property type="entry name" value="Serine/threonine-protein kinase"/>
    <property type="match status" value="1"/>
</dbReference>
<comment type="similarity">
    <text evidence="18">Belongs to the protein kinase superfamily. Ser/Thr protein kinase family.</text>
</comment>
<evidence type="ECO:0000256" key="2">
    <source>
        <dbReference type="ARBA" id="ARBA00022527"/>
    </source>
</evidence>
<dbReference type="AlphaFoldDB" id="A0A438KLE8"/>
<dbReference type="CDD" id="cd14066">
    <property type="entry name" value="STKc_IRAK"/>
    <property type="match status" value="1"/>
</dbReference>
<feature type="domain" description="Protein kinase" evidence="22">
    <location>
        <begin position="493"/>
        <end position="773"/>
    </location>
</feature>
<evidence type="ECO:0000256" key="10">
    <source>
        <dbReference type="ARBA" id="ARBA00022840"/>
    </source>
</evidence>
<dbReference type="EC" id="2.7.11.1" evidence="18"/>
<keyword evidence="9 18" id="KW-0418">Kinase</keyword>
<dbReference type="Gene3D" id="2.90.10.10">
    <property type="entry name" value="Bulb-type lectin domain"/>
    <property type="match status" value="1"/>
</dbReference>
<dbReference type="PIRSF" id="PIRSF000641">
    <property type="entry name" value="SRK"/>
    <property type="match status" value="1"/>
</dbReference>
<evidence type="ECO:0000256" key="20">
    <source>
        <dbReference type="SAM" id="Phobius"/>
    </source>
</evidence>
<evidence type="ECO:0000256" key="8">
    <source>
        <dbReference type="ARBA" id="ARBA00022741"/>
    </source>
</evidence>
<dbReference type="GO" id="GO:0005524">
    <property type="term" value="F:ATP binding"/>
    <property type="evidence" value="ECO:0007669"/>
    <property type="project" value="UniProtKB-UniRule"/>
</dbReference>
<evidence type="ECO:0000313" key="24">
    <source>
        <dbReference type="EMBL" id="RVX22026.1"/>
    </source>
</evidence>
<dbReference type="InterPro" id="IPR000858">
    <property type="entry name" value="S_locus_glycoprot_dom"/>
</dbReference>
<keyword evidence="10 18" id="KW-0067">ATP-binding</keyword>
<evidence type="ECO:0000256" key="5">
    <source>
        <dbReference type="ARBA" id="ARBA00022692"/>
    </source>
</evidence>
<dbReference type="GO" id="GO:0004674">
    <property type="term" value="F:protein serine/threonine kinase activity"/>
    <property type="evidence" value="ECO:0007669"/>
    <property type="project" value="UniProtKB-KW"/>
</dbReference>
<dbReference type="FunFam" id="1.10.510.10:FF:000237">
    <property type="entry name" value="G-type lectin S-receptor-like serine/threonine-protein kinase"/>
    <property type="match status" value="1"/>
</dbReference>
<evidence type="ECO:0000256" key="19">
    <source>
        <dbReference type="PROSITE-ProRule" id="PRU10141"/>
    </source>
</evidence>
<evidence type="ECO:0000256" key="21">
    <source>
        <dbReference type="SAM" id="SignalP"/>
    </source>
</evidence>
<keyword evidence="7 24" id="KW-0430">Lectin</keyword>
<dbReference type="CDD" id="cd00028">
    <property type="entry name" value="B_lectin"/>
    <property type="match status" value="1"/>
</dbReference>
<evidence type="ECO:0000256" key="4">
    <source>
        <dbReference type="ARBA" id="ARBA00022679"/>
    </source>
</evidence>